<dbReference type="PANTHER" id="PTHR47974">
    <property type="entry name" value="OS07G0415500 PROTEIN"/>
    <property type="match status" value="1"/>
</dbReference>
<evidence type="ECO:0000256" key="7">
    <source>
        <dbReference type="ARBA" id="ARBA00023180"/>
    </source>
</evidence>
<protein>
    <submittedName>
        <fullName evidence="9">Putative non-specific serine/threonine protein kinase</fullName>
    </submittedName>
</protein>
<evidence type="ECO:0000256" key="6">
    <source>
        <dbReference type="ARBA" id="ARBA00023157"/>
    </source>
</evidence>
<evidence type="ECO:0000256" key="3">
    <source>
        <dbReference type="ARBA" id="ARBA00022729"/>
    </source>
</evidence>
<dbReference type="PROSITE" id="PS50927">
    <property type="entry name" value="BULB_LECTIN"/>
    <property type="match status" value="1"/>
</dbReference>
<dbReference type="GO" id="GO:0004674">
    <property type="term" value="F:protein serine/threonine kinase activity"/>
    <property type="evidence" value="ECO:0007669"/>
    <property type="project" value="UniProtKB-KW"/>
</dbReference>
<keyword evidence="7" id="KW-0325">Glycoprotein</keyword>
<gene>
    <name evidence="9" type="ORF">Lalb_Chr03g0041811</name>
</gene>
<dbReference type="SMART" id="SM00108">
    <property type="entry name" value="B_lectin"/>
    <property type="match status" value="1"/>
</dbReference>
<keyword evidence="6" id="KW-1015">Disulfide bond</keyword>
<proteinExistence type="predicted"/>
<keyword evidence="3" id="KW-0732">Signal</keyword>
<evidence type="ECO:0000256" key="2">
    <source>
        <dbReference type="ARBA" id="ARBA00022692"/>
    </source>
</evidence>
<evidence type="ECO:0000256" key="4">
    <source>
        <dbReference type="ARBA" id="ARBA00022989"/>
    </source>
</evidence>
<keyword evidence="2" id="KW-0812">Transmembrane</keyword>
<evidence type="ECO:0000313" key="9">
    <source>
        <dbReference type="EMBL" id="KAE9618029.1"/>
    </source>
</evidence>
<dbReference type="Proteomes" id="UP000447434">
    <property type="component" value="Chromosome 3"/>
</dbReference>
<dbReference type="OrthoDB" id="619632at2759"/>
<evidence type="ECO:0000259" key="8">
    <source>
        <dbReference type="PROSITE" id="PS50927"/>
    </source>
</evidence>
<evidence type="ECO:0000256" key="1">
    <source>
        <dbReference type="ARBA" id="ARBA00004167"/>
    </source>
</evidence>
<dbReference type="SUPFAM" id="SSF51110">
    <property type="entry name" value="alpha-D-mannose-specific plant lectins"/>
    <property type="match status" value="1"/>
</dbReference>
<keyword evidence="5" id="KW-0472">Membrane</keyword>
<dbReference type="InterPro" id="IPR001480">
    <property type="entry name" value="Bulb-type_lectin_dom"/>
</dbReference>
<dbReference type="GO" id="GO:0016020">
    <property type="term" value="C:membrane"/>
    <property type="evidence" value="ECO:0007669"/>
    <property type="project" value="UniProtKB-SubCell"/>
</dbReference>
<dbReference type="PANTHER" id="PTHR47974:SF3">
    <property type="entry name" value="RECEPTOR-LIKE SERINE_THREONINE-PROTEIN KINASE"/>
    <property type="match status" value="1"/>
</dbReference>
<sequence>MAFSLSLFLVIYLFYFQHSYSYLSSLIMGSSLLVEKYKEHIIVSQNGMFYAGFYAIGENAYSFVICFNESHHNNAAATIVWMANCDEPVNGRRSKLTLSHNGNLDLVDASEFNIWSSKTVSNGIIELCFRNDGNLVLYELEGNILWQSWIVFIDSWALGKINPFLWYTMI</sequence>
<keyword evidence="4" id="KW-1133">Transmembrane helix</keyword>
<dbReference type="EMBL" id="WOCE01000003">
    <property type="protein sequence ID" value="KAE9618029.1"/>
    <property type="molecule type" value="Genomic_DNA"/>
</dbReference>
<reference evidence="10" key="1">
    <citation type="journal article" date="2020" name="Nat. Commun.">
        <title>Genome sequence of the cluster root forming white lupin.</title>
        <authorList>
            <person name="Hufnagel B."/>
            <person name="Marques A."/>
            <person name="Soriano A."/>
            <person name="Marques L."/>
            <person name="Divol F."/>
            <person name="Doumas P."/>
            <person name="Sallet E."/>
            <person name="Mancinotti D."/>
            <person name="Carrere S."/>
            <person name="Marande W."/>
            <person name="Arribat S."/>
            <person name="Keller J."/>
            <person name="Huneau C."/>
            <person name="Blein T."/>
            <person name="Aime D."/>
            <person name="Laguerre M."/>
            <person name="Taylor J."/>
            <person name="Schubert V."/>
            <person name="Nelson M."/>
            <person name="Geu-Flores F."/>
            <person name="Crespi M."/>
            <person name="Gallardo-Guerrero K."/>
            <person name="Delaux P.-M."/>
            <person name="Salse J."/>
            <person name="Berges H."/>
            <person name="Guyot R."/>
            <person name="Gouzy J."/>
            <person name="Peret B."/>
        </authorList>
    </citation>
    <scope>NUCLEOTIDE SEQUENCE [LARGE SCALE GENOMIC DNA]</scope>
    <source>
        <strain evidence="10">cv. Amiga</strain>
    </source>
</reference>
<evidence type="ECO:0000313" key="10">
    <source>
        <dbReference type="Proteomes" id="UP000447434"/>
    </source>
</evidence>
<organism evidence="9 10">
    <name type="scientific">Lupinus albus</name>
    <name type="common">White lupine</name>
    <name type="synonym">Lupinus termis</name>
    <dbReference type="NCBI Taxonomy" id="3870"/>
    <lineage>
        <taxon>Eukaryota</taxon>
        <taxon>Viridiplantae</taxon>
        <taxon>Streptophyta</taxon>
        <taxon>Embryophyta</taxon>
        <taxon>Tracheophyta</taxon>
        <taxon>Spermatophyta</taxon>
        <taxon>Magnoliopsida</taxon>
        <taxon>eudicotyledons</taxon>
        <taxon>Gunneridae</taxon>
        <taxon>Pentapetalae</taxon>
        <taxon>rosids</taxon>
        <taxon>fabids</taxon>
        <taxon>Fabales</taxon>
        <taxon>Fabaceae</taxon>
        <taxon>Papilionoideae</taxon>
        <taxon>50 kb inversion clade</taxon>
        <taxon>genistoids sensu lato</taxon>
        <taxon>core genistoids</taxon>
        <taxon>Genisteae</taxon>
        <taxon>Lupinus</taxon>
    </lineage>
</organism>
<keyword evidence="10" id="KW-1185">Reference proteome</keyword>
<dbReference type="AlphaFoldDB" id="A0A6A4QWT5"/>
<dbReference type="Gene3D" id="2.90.10.10">
    <property type="entry name" value="Bulb-type lectin domain"/>
    <property type="match status" value="1"/>
</dbReference>
<accession>A0A6A4QWT5</accession>
<comment type="caution">
    <text evidence="9">The sequence shown here is derived from an EMBL/GenBank/DDBJ whole genome shotgun (WGS) entry which is preliminary data.</text>
</comment>
<evidence type="ECO:0000256" key="5">
    <source>
        <dbReference type="ARBA" id="ARBA00023136"/>
    </source>
</evidence>
<dbReference type="Pfam" id="PF01453">
    <property type="entry name" value="B_lectin"/>
    <property type="match status" value="1"/>
</dbReference>
<feature type="domain" description="Bulb-type lectin" evidence="8">
    <location>
        <begin position="17"/>
        <end position="150"/>
    </location>
</feature>
<comment type="subcellular location">
    <subcellularLocation>
        <location evidence="1">Membrane</location>
        <topology evidence="1">Single-pass membrane protein</topology>
    </subcellularLocation>
</comment>
<keyword evidence="9" id="KW-0808">Transferase</keyword>
<dbReference type="InterPro" id="IPR036426">
    <property type="entry name" value="Bulb-type_lectin_dom_sf"/>
</dbReference>
<name>A0A6A4QWT5_LUPAL</name>
<keyword evidence="9" id="KW-0418">Kinase</keyword>
<keyword evidence="9" id="KW-0723">Serine/threonine-protein kinase</keyword>